<dbReference type="Proteomes" id="UP000324222">
    <property type="component" value="Unassembled WGS sequence"/>
</dbReference>
<reference evidence="1 2" key="1">
    <citation type="submission" date="2019-05" db="EMBL/GenBank/DDBJ databases">
        <title>Another draft genome of Portunus trituberculatus and its Hox gene families provides insights of decapod evolution.</title>
        <authorList>
            <person name="Jeong J.-H."/>
            <person name="Song I."/>
            <person name="Kim S."/>
            <person name="Choi T."/>
            <person name="Kim D."/>
            <person name="Ryu S."/>
            <person name="Kim W."/>
        </authorList>
    </citation>
    <scope>NUCLEOTIDE SEQUENCE [LARGE SCALE GENOMIC DNA]</scope>
    <source>
        <tissue evidence="1">Muscle</tissue>
    </source>
</reference>
<gene>
    <name evidence="1" type="ORF">E2C01_070711</name>
</gene>
<sequence>MAAPAPRKNRYAEAAKLVWAASAVPRHSHTAESRVLCRHYPAPPRPSPTTAAPALRRRSPTTLTLITLLLLLQEDLQPHVRLLSRAAL</sequence>
<evidence type="ECO:0000313" key="2">
    <source>
        <dbReference type="Proteomes" id="UP000324222"/>
    </source>
</evidence>
<dbReference type="EMBL" id="VSRR010043045">
    <property type="protein sequence ID" value="MPC76301.1"/>
    <property type="molecule type" value="Genomic_DNA"/>
</dbReference>
<accession>A0A5B7HTF4</accession>
<name>A0A5B7HTF4_PORTR</name>
<comment type="caution">
    <text evidence="1">The sequence shown here is derived from an EMBL/GenBank/DDBJ whole genome shotgun (WGS) entry which is preliminary data.</text>
</comment>
<dbReference type="AlphaFoldDB" id="A0A5B7HTF4"/>
<keyword evidence="2" id="KW-1185">Reference proteome</keyword>
<proteinExistence type="predicted"/>
<organism evidence="1 2">
    <name type="scientific">Portunus trituberculatus</name>
    <name type="common">Swimming crab</name>
    <name type="synonym">Neptunus trituberculatus</name>
    <dbReference type="NCBI Taxonomy" id="210409"/>
    <lineage>
        <taxon>Eukaryota</taxon>
        <taxon>Metazoa</taxon>
        <taxon>Ecdysozoa</taxon>
        <taxon>Arthropoda</taxon>
        <taxon>Crustacea</taxon>
        <taxon>Multicrustacea</taxon>
        <taxon>Malacostraca</taxon>
        <taxon>Eumalacostraca</taxon>
        <taxon>Eucarida</taxon>
        <taxon>Decapoda</taxon>
        <taxon>Pleocyemata</taxon>
        <taxon>Brachyura</taxon>
        <taxon>Eubrachyura</taxon>
        <taxon>Portunoidea</taxon>
        <taxon>Portunidae</taxon>
        <taxon>Portuninae</taxon>
        <taxon>Portunus</taxon>
    </lineage>
</organism>
<evidence type="ECO:0000313" key="1">
    <source>
        <dbReference type="EMBL" id="MPC76301.1"/>
    </source>
</evidence>
<protein>
    <submittedName>
        <fullName evidence="1">Uncharacterized protein</fullName>
    </submittedName>
</protein>